<dbReference type="CDD" id="cd00170">
    <property type="entry name" value="SEC14"/>
    <property type="match status" value="1"/>
</dbReference>
<evidence type="ECO:0000313" key="2">
    <source>
        <dbReference type="EMBL" id="BAM18763.1"/>
    </source>
</evidence>
<dbReference type="InterPro" id="IPR036865">
    <property type="entry name" value="CRAL-TRIO_dom_sf"/>
</dbReference>
<dbReference type="Proteomes" id="UP000053268">
    <property type="component" value="Unassembled WGS sequence"/>
</dbReference>
<evidence type="ECO:0000313" key="3">
    <source>
        <dbReference type="EMBL" id="KPI95986.1"/>
    </source>
</evidence>
<dbReference type="PANTHER" id="PTHR10174">
    <property type="entry name" value="ALPHA-TOCOPHEROL TRANSFER PROTEIN-RELATED"/>
    <property type="match status" value="1"/>
</dbReference>
<organism evidence="2">
    <name type="scientific">Papilio xuthus</name>
    <name type="common">Asian swallowtail butterfly</name>
    <dbReference type="NCBI Taxonomy" id="66420"/>
    <lineage>
        <taxon>Eukaryota</taxon>
        <taxon>Metazoa</taxon>
        <taxon>Ecdysozoa</taxon>
        <taxon>Arthropoda</taxon>
        <taxon>Hexapoda</taxon>
        <taxon>Insecta</taxon>
        <taxon>Pterygota</taxon>
        <taxon>Neoptera</taxon>
        <taxon>Endopterygota</taxon>
        <taxon>Lepidoptera</taxon>
        <taxon>Glossata</taxon>
        <taxon>Ditrysia</taxon>
        <taxon>Papilionoidea</taxon>
        <taxon>Papilionidae</taxon>
        <taxon>Papilioninae</taxon>
        <taxon>Papilio</taxon>
    </lineage>
</organism>
<reference evidence="5" key="3">
    <citation type="submission" date="2025-04" db="UniProtKB">
        <authorList>
            <consortium name="RefSeq"/>
        </authorList>
    </citation>
    <scope>IDENTIFICATION</scope>
</reference>
<accession>I4DLH3</accession>
<reference evidence="2" key="1">
    <citation type="journal article" date="2012" name="BMC Biol.">
        <title>Comprehensive microarray-based analysis for stage-specific larval camouflage pattern-associated genes in the swallowtail butterfly, Papilio xuthus.</title>
        <authorList>
            <person name="Futahashi R."/>
            <person name="Shirataki H."/>
            <person name="Narita T."/>
            <person name="Mita K."/>
            <person name="Fujiwara H."/>
        </authorList>
    </citation>
    <scope>NUCLEOTIDE SEQUENCE</scope>
    <source>
        <tissue evidence="2">Epidermis</tissue>
    </source>
</reference>
<name>I4DLH3_PAPXU</name>
<dbReference type="PRINTS" id="PR00180">
    <property type="entry name" value="CRETINALDHBP"/>
</dbReference>
<dbReference type="Pfam" id="PF00650">
    <property type="entry name" value="CRAL_TRIO"/>
    <property type="match status" value="1"/>
</dbReference>
<dbReference type="SUPFAM" id="SSF46938">
    <property type="entry name" value="CRAL/TRIO N-terminal domain"/>
    <property type="match status" value="1"/>
</dbReference>
<evidence type="ECO:0000313" key="5">
    <source>
        <dbReference type="RefSeq" id="XP_013167579.1"/>
    </source>
</evidence>
<feature type="domain" description="CRAL-TRIO" evidence="1">
    <location>
        <begin position="113"/>
        <end position="249"/>
    </location>
</feature>
<dbReference type="InterPro" id="IPR036273">
    <property type="entry name" value="CRAL/TRIO_N_dom_sf"/>
</dbReference>
<dbReference type="Proteomes" id="UP000694872">
    <property type="component" value="Unplaced"/>
</dbReference>
<dbReference type="RefSeq" id="XP_013167579.1">
    <property type="nucleotide sequence ID" value="XM_013312125.1"/>
</dbReference>
<gene>
    <name evidence="5" type="primary">LOC106117718</name>
    <name evidence="3" type="ORF">RR46_11699</name>
</gene>
<dbReference type="GeneID" id="106117718"/>
<dbReference type="RefSeq" id="NP_001299068.1">
    <property type="nucleotide sequence ID" value="NM_001312139.1"/>
</dbReference>
<dbReference type="AlphaFoldDB" id="I4DLH3"/>
<dbReference type="OrthoDB" id="6432525at2759"/>
<protein>
    <submittedName>
        <fullName evidence="3 5">Clavesin-1</fullName>
    </submittedName>
    <submittedName>
        <fullName evidence="2">Similar to CG11550</fullName>
    </submittedName>
</protein>
<evidence type="ECO:0000259" key="1">
    <source>
        <dbReference type="PROSITE" id="PS50191"/>
    </source>
</evidence>
<dbReference type="EMBL" id="AK402141">
    <property type="protein sequence ID" value="BAM18763.1"/>
    <property type="molecule type" value="mRNA"/>
</dbReference>
<dbReference type="GO" id="GO:1902936">
    <property type="term" value="F:phosphatidylinositol bisphosphate binding"/>
    <property type="evidence" value="ECO:0007669"/>
    <property type="project" value="TreeGrafter"/>
</dbReference>
<dbReference type="GO" id="GO:0016020">
    <property type="term" value="C:membrane"/>
    <property type="evidence" value="ECO:0007669"/>
    <property type="project" value="TreeGrafter"/>
</dbReference>
<reference evidence="3 4" key="2">
    <citation type="journal article" date="2015" name="Nat. Commun.">
        <title>Outbred genome sequencing and CRISPR/Cas9 gene editing in butterflies.</title>
        <authorList>
            <person name="Li X."/>
            <person name="Fan D."/>
            <person name="Zhang W."/>
            <person name="Liu G."/>
            <person name="Zhang L."/>
            <person name="Zhao L."/>
            <person name="Fang X."/>
            <person name="Chen L."/>
            <person name="Dong Y."/>
            <person name="Chen Y."/>
            <person name="Ding Y."/>
            <person name="Zhao R."/>
            <person name="Feng M."/>
            <person name="Zhu Y."/>
            <person name="Feng Y."/>
            <person name="Jiang X."/>
            <person name="Zhu D."/>
            <person name="Xiang H."/>
            <person name="Feng X."/>
            <person name="Li S."/>
            <person name="Wang J."/>
            <person name="Zhang G."/>
            <person name="Kronforst M.R."/>
            <person name="Wang W."/>
        </authorList>
    </citation>
    <scope>NUCLEOTIDE SEQUENCE [LARGE SCALE GENOMIC DNA]</scope>
    <source>
        <strain evidence="3">Ya'a_city_454_Px</strain>
        <tissue evidence="3">Whole body</tissue>
    </source>
</reference>
<dbReference type="Gene3D" id="3.40.525.10">
    <property type="entry name" value="CRAL-TRIO lipid binding domain"/>
    <property type="match status" value="1"/>
</dbReference>
<dbReference type="PANTHER" id="PTHR10174:SF213">
    <property type="entry name" value="CRAL-TRIO DOMAIN-CONTAINING PROTEIN"/>
    <property type="match status" value="1"/>
</dbReference>
<proteinExistence type="evidence at transcript level"/>
<dbReference type="EMBL" id="KQ459595">
    <property type="protein sequence ID" value="KPI95986.1"/>
    <property type="molecule type" value="Genomic_DNA"/>
</dbReference>
<dbReference type="InterPro" id="IPR001251">
    <property type="entry name" value="CRAL-TRIO_dom"/>
</dbReference>
<evidence type="ECO:0000313" key="4">
    <source>
        <dbReference type="Proteomes" id="UP000053268"/>
    </source>
</evidence>
<sequence length="302" mass="35324">MPDILKQFPVEKEYEKNKDIKAEDIKKLREWLNTQPHLPGEHLSDLDLAIVFHCCDNSSEVSKQVLDLHYTLRTLFTTFFKDRIVDLKLENALYNVLIAPLPTPTVQGYRAMYLRLLDPDSRNFNFPVTVKAMMMVFDLWQYQEGTWPGFVLMIDMDQTTLGHVAKLDLMSIKQVLYFLQEAMLIRLKGLHFLNAPYFMDKVMMLIKPFIKKALMDIIHIHQPNSEELYQYVPKKAFPKEEGGQHKDHVTIRDETIELLKTNTQFFKEESLRRVNEAVRPGGKKTVEDLFGIQGSFKKLDID</sequence>
<dbReference type="SUPFAM" id="SSF52087">
    <property type="entry name" value="CRAL/TRIO domain"/>
    <property type="match status" value="1"/>
</dbReference>
<keyword evidence="4" id="KW-1185">Reference proteome</keyword>
<dbReference type="STRING" id="66420.I4DLH3"/>
<dbReference type="PROSITE" id="PS50191">
    <property type="entry name" value="CRAL_TRIO"/>
    <property type="match status" value="1"/>
</dbReference>
<dbReference type="KEGG" id="pxu:106117718"/>